<dbReference type="AlphaFoldDB" id="A0A8K0NS04"/>
<organism evidence="1 2">
    <name type="scientific">Filobasidium floriforme</name>
    <dbReference type="NCBI Taxonomy" id="5210"/>
    <lineage>
        <taxon>Eukaryota</taxon>
        <taxon>Fungi</taxon>
        <taxon>Dikarya</taxon>
        <taxon>Basidiomycota</taxon>
        <taxon>Agaricomycotina</taxon>
        <taxon>Tremellomycetes</taxon>
        <taxon>Filobasidiales</taxon>
        <taxon>Filobasidiaceae</taxon>
        <taxon>Filobasidium</taxon>
    </lineage>
</organism>
<gene>
    <name evidence="1" type="ORF">FFLO_04723</name>
</gene>
<proteinExistence type="predicted"/>
<evidence type="ECO:0008006" key="3">
    <source>
        <dbReference type="Google" id="ProtNLM"/>
    </source>
</evidence>
<evidence type="ECO:0000313" key="2">
    <source>
        <dbReference type="Proteomes" id="UP000812966"/>
    </source>
</evidence>
<evidence type="ECO:0000313" key="1">
    <source>
        <dbReference type="EMBL" id="KAG7530900.1"/>
    </source>
</evidence>
<keyword evidence="2" id="KW-1185">Reference proteome</keyword>
<name>A0A8K0NS04_9TREE</name>
<dbReference type="Proteomes" id="UP000812966">
    <property type="component" value="Unassembled WGS sequence"/>
</dbReference>
<comment type="caution">
    <text evidence="1">The sequence shown here is derived from an EMBL/GenBank/DDBJ whole genome shotgun (WGS) entry which is preliminary data.</text>
</comment>
<dbReference type="EMBL" id="JABELV010000105">
    <property type="protein sequence ID" value="KAG7530900.1"/>
    <property type="molecule type" value="Genomic_DNA"/>
</dbReference>
<accession>A0A8K0NS04</accession>
<sequence>MTDTADLPECVHANSMDQETSPRLPTELLWQIMSWSEAKDLWRYLFINRDFEAYIVAHRDYEFRCDFPLTRELLAEWEFDAKRSDLLKRIQTIAIQAKDLEVNSSLLPRFMPLLNHVKVTFPLQGFLLTLSRAHRQSRATFDASVTFDAHLSTPMVSAWFTDTVSDEALRESCEEAITIEHELFRIILGLIDRWRRITRTNPNVNYIRSLGIFDKLRIWGSSLTDLTALDINSFDLVSIDRGGYHQTGLVVWPEIKRLGLSISHRNDKYHNISPAGFLSSLQTIYPTLEELDLAPTPISWKIMTWPFRYDSWPILELGHLKVLKIAVDFAGIDDLANWTADSRLQPDVAQREGGGPKHLYIYIDFQRHAKIKDGVTQTPGCDPELVVRWIMQVVPRNSYVGVRDFDGPESKWLLQTREALYQSRRKR</sequence>
<protein>
    <recommendedName>
        <fullName evidence="3">F-box domain-containing protein</fullName>
    </recommendedName>
</protein>
<reference evidence="1" key="1">
    <citation type="submission" date="2020-04" db="EMBL/GenBank/DDBJ databases">
        <title>Analysis of mating type loci in Filobasidium floriforme.</title>
        <authorList>
            <person name="Nowrousian M."/>
        </authorList>
    </citation>
    <scope>NUCLEOTIDE SEQUENCE</scope>
    <source>
        <strain evidence="1">CBS 6242</strain>
    </source>
</reference>